<keyword evidence="3" id="KW-1185">Reference proteome</keyword>
<feature type="region of interest" description="Disordered" evidence="1">
    <location>
        <begin position="51"/>
        <end position="74"/>
    </location>
</feature>
<reference evidence="2 3" key="1">
    <citation type="submission" date="2022-03" db="EMBL/GenBank/DDBJ databases">
        <authorList>
            <person name="Jo J.-H."/>
            <person name="Im W.-T."/>
        </authorList>
    </citation>
    <scope>NUCLEOTIDE SEQUENCE [LARGE SCALE GENOMIC DNA]</scope>
    <source>
        <strain evidence="2 3">SM33</strain>
    </source>
</reference>
<gene>
    <name evidence="2" type="ORF">LZ016_05390</name>
</gene>
<dbReference type="InterPro" id="IPR024409">
    <property type="entry name" value="DUF3833"/>
</dbReference>
<proteinExistence type="predicted"/>
<evidence type="ECO:0000256" key="1">
    <source>
        <dbReference type="SAM" id="MobiDB-lite"/>
    </source>
</evidence>
<protein>
    <submittedName>
        <fullName evidence="2">DUF3833 domain-containing protein</fullName>
    </submittedName>
</protein>
<sequence length="138" mass="15454">MTQPLRFFEGRTEIVSIVKVVMKKPYRSRTIGRGQILPDGSLSLVQQVNEDGQPPHQRTWRIKQTGPGKFTGTMSEAVGPVTVEEAGNQFRFKFRMKGSLSVEQWVTPQADGRTAQSKITVKKYGMRVASSDGTIRKL</sequence>
<evidence type="ECO:0000313" key="2">
    <source>
        <dbReference type="EMBL" id="MCH8615532.1"/>
    </source>
</evidence>
<comment type="caution">
    <text evidence="2">The sequence shown here is derived from an EMBL/GenBank/DDBJ whole genome shotgun (WGS) entry which is preliminary data.</text>
</comment>
<dbReference type="Pfam" id="PF12915">
    <property type="entry name" value="DUF3833"/>
    <property type="match status" value="1"/>
</dbReference>
<dbReference type="RefSeq" id="WP_241446329.1">
    <property type="nucleotide sequence ID" value="NZ_JAKZHW010000001.1"/>
</dbReference>
<evidence type="ECO:0000313" key="3">
    <source>
        <dbReference type="Proteomes" id="UP001203058"/>
    </source>
</evidence>
<dbReference type="EMBL" id="JAKZHW010000001">
    <property type="protein sequence ID" value="MCH8615532.1"/>
    <property type="molecule type" value="Genomic_DNA"/>
</dbReference>
<dbReference type="Proteomes" id="UP001203058">
    <property type="component" value="Unassembled WGS sequence"/>
</dbReference>
<name>A0ABS9VKN9_9SPHN</name>
<accession>A0ABS9VKN9</accession>
<organism evidence="2 3">
    <name type="scientific">Sphingomonas telluris</name>
    <dbReference type="NCBI Taxonomy" id="2907998"/>
    <lineage>
        <taxon>Bacteria</taxon>
        <taxon>Pseudomonadati</taxon>
        <taxon>Pseudomonadota</taxon>
        <taxon>Alphaproteobacteria</taxon>
        <taxon>Sphingomonadales</taxon>
        <taxon>Sphingomonadaceae</taxon>
        <taxon>Sphingomonas</taxon>
    </lineage>
</organism>